<accession>A0A080M3H3</accession>
<proteinExistence type="predicted"/>
<dbReference type="Proteomes" id="UP000021315">
    <property type="component" value="Unassembled WGS sequence"/>
</dbReference>
<evidence type="ECO:0000313" key="1">
    <source>
        <dbReference type="EMBL" id="KFB75867.1"/>
    </source>
</evidence>
<comment type="caution">
    <text evidence="1">The sequence shown here is derived from an EMBL/GenBank/DDBJ whole genome shotgun (WGS) entry which is preliminary data.</text>
</comment>
<keyword evidence="2" id="KW-1185">Reference proteome</keyword>
<gene>
    <name evidence="1" type="ORF">AW06_003034</name>
</gene>
<reference evidence="1" key="1">
    <citation type="submission" date="2014-02" db="EMBL/GenBank/DDBJ databases">
        <title>Expanding our view of genomic diversity in Candidatus Accumulibacter clades.</title>
        <authorList>
            <person name="Skennerton C.T."/>
            <person name="Barr J.J."/>
            <person name="Slater F.R."/>
            <person name="Bond P.L."/>
            <person name="Tyson G.W."/>
        </authorList>
    </citation>
    <scope>NUCLEOTIDE SEQUENCE [LARGE SCALE GENOMIC DNA]</scope>
</reference>
<organism evidence="1 2">
    <name type="scientific">Candidatus Accumulibacter cognatus</name>
    <dbReference type="NCBI Taxonomy" id="2954383"/>
    <lineage>
        <taxon>Bacteria</taxon>
        <taxon>Pseudomonadati</taxon>
        <taxon>Pseudomonadota</taxon>
        <taxon>Betaproteobacteria</taxon>
        <taxon>Candidatus Accumulibacter</taxon>
    </lineage>
</organism>
<sequence>MCKHNCAIIYIEIFDFKLSGKRVNLFDPAPNKRNTGNGRNGGAFVRSKRLRCKIG</sequence>
<protein>
    <submittedName>
        <fullName evidence="1">Uncharacterized protein</fullName>
    </submittedName>
</protein>
<dbReference type="AlphaFoldDB" id="A0A080M3H3"/>
<name>A0A080M3H3_9PROT</name>
<evidence type="ECO:0000313" key="2">
    <source>
        <dbReference type="Proteomes" id="UP000021315"/>
    </source>
</evidence>
<dbReference type="EMBL" id="JDST02000070">
    <property type="protein sequence ID" value="KFB75867.1"/>
    <property type="molecule type" value="Genomic_DNA"/>
</dbReference>